<organismHost>
    <name type="scientific">Pseudomonas aeruginosa</name>
    <dbReference type="NCBI Taxonomy" id="287"/>
</organismHost>
<dbReference type="Proteomes" id="UP000203732">
    <property type="component" value="Segment"/>
</dbReference>
<evidence type="ECO:0000313" key="1">
    <source>
        <dbReference type="EMBL" id="BAR94633.1"/>
    </source>
</evidence>
<accession>A0A0H5AXW0</accession>
<evidence type="ECO:0000313" key="2">
    <source>
        <dbReference type="Proteomes" id="UP000203732"/>
    </source>
</evidence>
<dbReference type="EMBL" id="LC064302">
    <property type="protein sequence ID" value="BAR94633.1"/>
    <property type="molecule type" value="Genomic_DNA"/>
</dbReference>
<dbReference type="GeneID" id="26645290"/>
<reference evidence="1 2" key="1">
    <citation type="submission" date="2015-07" db="EMBL/GenBank/DDBJ databases">
        <title>Characterization of Pseudomonas aeruginosa phage KPP21 belonging to family Podoviridae genus N4-like viruses, isolated in Japan.</title>
        <authorList>
            <person name="Shigehisa R."/>
            <person name="Uchiyama J."/>
            <person name="Kato S."/>
            <person name="Takemura-Uchiyama I."/>
            <person name="Ujihara T."/>
            <person name="Sakaguchi Y."/>
            <person name="Okamoto N."/>
            <person name="Shimakura H."/>
            <person name="Daibata M."/>
            <person name="Sakaguchi M."/>
            <person name="Matsuzaki S."/>
        </authorList>
    </citation>
    <scope>NUCLEOTIDE SEQUENCE [LARGE SCALE GENOMIC DNA]</scope>
</reference>
<proteinExistence type="predicted"/>
<dbReference type="OrthoDB" id="33711at10239"/>
<sequence>MDNIKIAEIYEALIQMHYRISNLEDGKTTMKVYRQRSHSAIEKVSAPSQESETQSATLTLGEMAEVREGFVAVVEERDMLLASDQVLQEELKRREEEIINLTAERNDLLVFKKAVTETLGISPETHPNHIAQILTSMKEASNSLAKVRAAFK</sequence>
<name>A0A0H5AXW0_BPK21</name>
<protein>
    <submittedName>
        <fullName evidence="1">Uncharacterized protein</fullName>
    </submittedName>
</protein>
<dbReference type="RefSeq" id="YP_009219023.1">
    <property type="nucleotide sequence ID" value="NC_029017.1"/>
</dbReference>
<dbReference type="KEGG" id="vg:26645290"/>
<keyword evidence="2" id="KW-1185">Reference proteome</keyword>
<organism evidence="1 2">
    <name type="scientific">Pseudomonas phage KPP21</name>
    <dbReference type="NCBI Taxonomy" id="1678082"/>
    <lineage>
        <taxon>Viruses</taxon>
        <taxon>Duplodnaviria</taxon>
        <taxon>Heunggongvirae</taxon>
        <taxon>Uroviricota</taxon>
        <taxon>Caudoviricetes</taxon>
        <taxon>Schitoviridae</taxon>
        <taxon>Migulavirinae</taxon>
        <taxon>Luzseptimavirus</taxon>
        <taxon>Luzseptimavirus KPP21</taxon>
    </lineage>
</organism>